<evidence type="ECO:0000313" key="2">
    <source>
        <dbReference type="EMBL" id="KAF7491191.1"/>
    </source>
</evidence>
<feature type="compositionally biased region" description="Low complexity" evidence="1">
    <location>
        <begin position="314"/>
        <end position="325"/>
    </location>
</feature>
<feature type="region of interest" description="Disordered" evidence="1">
    <location>
        <begin position="1"/>
        <end position="24"/>
    </location>
</feature>
<name>A0A834VC08_SARSC</name>
<evidence type="ECO:0000313" key="4">
    <source>
        <dbReference type="Proteomes" id="UP000070412"/>
    </source>
</evidence>
<reference evidence="2" key="2">
    <citation type="submission" date="2020-01" db="EMBL/GenBank/DDBJ databases">
        <authorList>
            <person name="Korhonen P.K.K."/>
            <person name="Guangxu M.G."/>
            <person name="Wang T.W."/>
            <person name="Stroehlein A.J.S."/>
            <person name="Young N.D."/>
            <person name="Ang C.-S.A."/>
            <person name="Fernando D.W.F."/>
            <person name="Lu H.L."/>
            <person name="Taylor S.T."/>
            <person name="Ehtesham M.E.M."/>
            <person name="Najaraj S.H.N."/>
            <person name="Harsha G.H.G."/>
            <person name="Madugundu A.M."/>
            <person name="Renuse S.R."/>
            <person name="Holt D.H."/>
            <person name="Pandey A.P."/>
            <person name="Papenfuss A.P."/>
            <person name="Gasser R.B.G."/>
            <person name="Fischer K.F."/>
        </authorList>
    </citation>
    <scope>NUCLEOTIDE SEQUENCE</scope>
    <source>
        <strain evidence="2">SSS_KF_BRIS2020</strain>
    </source>
</reference>
<organism evidence="2">
    <name type="scientific">Sarcoptes scabiei</name>
    <name type="common">Itch mite</name>
    <name type="synonym">Acarus scabiei</name>
    <dbReference type="NCBI Taxonomy" id="52283"/>
    <lineage>
        <taxon>Eukaryota</taxon>
        <taxon>Metazoa</taxon>
        <taxon>Ecdysozoa</taxon>
        <taxon>Arthropoda</taxon>
        <taxon>Chelicerata</taxon>
        <taxon>Arachnida</taxon>
        <taxon>Acari</taxon>
        <taxon>Acariformes</taxon>
        <taxon>Sarcoptiformes</taxon>
        <taxon>Astigmata</taxon>
        <taxon>Psoroptidia</taxon>
        <taxon>Sarcoptoidea</taxon>
        <taxon>Sarcoptidae</taxon>
        <taxon>Sarcoptinae</taxon>
        <taxon>Sarcoptes</taxon>
    </lineage>
</organism>
<feature type="compositionally biased region" description="Polar residues" evidence="1">
    <location>
        <begin position="487"/>
        <end position="526"/>
    </location>
</feature>
<gene>
    <name evidence="2" type="ORF">SSS_2334</name>
</gene>
<protein>
    <submittedName>
        <fullName evidence="2 3">Uncharacterized protein</fullName>
    </submittedName>
</protein>
<feature type="region of interest" description="Disordered" evidence="1">
    <location>
        <begin position="189"/>
        <end position="220"/>
    </location>
</feature>
<keyword evidence="4" id="KW-1185">Reference proteome</keyword>
<dbReference type="EnsemblMetazoa" id="SSS_2334s_mrna">
    <property type="protein sequence ID" value="KAF7491191.1"/>
    <property type="gene ID" value="SSS_2334"/>
</dbReference>
<sequence length="549" mass="58261">MIYAKQQASIMMSPSSKNVTTDTETVPITVSSSSIVADNSVTSTPKSLSSSSSSASLTASKKSHLIVSIIAEKTVESEKKISSNSMKFNSKIDRQSVANKETDTKIATNLKSVDCESIGSSISSQSLSPSSSGPSSPLYSPDSVARKNSSALITPTNRKIIEDFNKKKFDSSKNSDQPSSIDETVTVIESKTNNNSSNNKKSPSISLVSPRKTPPSTPTFSSTVSISPSFLFHQSQSSAFHSPNSQYPSSNTRNDSINQCSGMDPISAKNSVLDHHLASSVHLPFNTQSIHSHHSGNHLNDALASTLPIPSAHLHTTTTTSHTNHPLGPSSFDVVRNVNIDHNNQKRSRSPGENRSSNDFSKFLKLASHLDPDTNAEDKTLLTLNNRIGANSSQLEQIIGSSTVSPPYSATFSSNPTSGFLLGNPHSVSNLNSCSTIKPQSSRFSSIAQDHNTLTAISVAALAGTFPNANSSSTSSITGSVSKSQSKGNDPSRSGGTSTPISSNEINRSVIVSNTIQRKPSLAESSDSSRHPKCSKCRNHGSRVPVKSK</sequence>
<feature type="compositionally biased region" description="Low complexity" evidence="1">
    <location>
        <begin position="190"/>
        <end position="204"/>
    </location>
</feature>
<reference evidence="4" key="1">
    <citation type="journal article" date="2020" name="PLoS Negl. Trop. Dis.">
        <title>High-quality nuclear genome for Sarcoptes scabiei-A critical resource for a neglected parasite.</title>
        <authorList>
            <person name="Korhonen P.K."/>
            <person name="Gasser R.B."/>
            <person name="Ma G."/>
            <person name="Wang T."/>
            <person name="Stroehlein A.J."/>
            <person name="Young N.D."/>
            <person name="Ang C.S."/>
            <person name="Fernando D.D."/>
            <person name="Lu H.C."/>
            <person name="Taylor S."/>
            <person name="Reynolds S.L."/>
            <person name="Mofiz E."/>
            <person name="Najaraj S.H."/>
            <person name="Gowda H."/>
            <person name="Madugundu A."/>
            <person name="Renuse S."/>
            <person name="Holt D."/>
            <person name="Pandey A."/>
            <person name="Papenfuss A.T."/>
            <person name="Fischer K."/>
        </authorList>
    </citation>
    <scope>NUCLEOTIDE SEQUENCE [LARGE SCALE GENOMIC DNA]</scope>
</reference>
<dbReference type="EMBL" id="WVUK01000060">
    <property type="protein sequence ID" value="KAF7491191.1"/>
    <property type="molecule type" value="Genomic_DNA"/>
</dbReference>
<feature type="region of interest" description="Disordered" evidence="1">
    <location>
        <begin position="468"/>
        <end position="549"/>
    </location>
</feature>
<evidence type="ECO:0000256" key="1">
    <source>
        <dbReference type="SAM" id="MobiDB-lite"/>
    </source>
</evidence>
<feature type="compositionally biased region" description="Low complexity" evidence="1">
    <location>
        <begin position="121"/>
        <end position="143"/>
    </location>
</feature>
<reference evidence="3" key="3">
    <citation type="submission" date="2022-06" db="UniProtKB">
        <authorList>
            <consortium name="EnsemblMetazoa"/>
        </authorList>
    </citation>
    <scope>IDENTIFICATION</scope>
</reference>
<proteinExistence type="predicted"/>
<dbReference type="AlphaFoldDB" id="A0A834VC08"/>
<accession>A0A834VC08</accession>
<feature type="compositionally biased region" description="Low complexity" evidence="1">
    <location>
        <begin position="471"/>
        <end position="486"/>
    </location>
</feature>
<feature type="compositionally biased region" description="Basic residues" evidence="1">
    <location>
        <begin position="531"/>
        <end position="549"/>
    </location>
</feature>
<feature type="region of interest" description="Disordered" evidence="1">
    <location>
        <begin position="314"/>
        <end position="333"/>
    </location>
</feature>
<feature type="region of interest" description="Disordered" evidence="1">
    <location>
        <begin position="237"/>
        <end position="256"/>
    </location>
</feature>
<dbReference type="Proteomes" id="UP000070412">
    <property type="component" value="Unassembled WGS sequence"/>
</dbReference>
<evidence type="ECO:0000313" key="3">
    <source>
        <dbReference type="EnsemblMetazoa" id="KAF7491191.1"/>
    </source>
</evidence>
<feature type="region of interest" description="Disordered" evidence="1">
    <location>
        <begin position="121"/>
        <end position="151"/>
    </location>
</feature>